<organism evidence="2 3">
    <name type="scientific">Lecanosticta acicola</name>
    <dbReference type="NCBI Taxonomy" id="111012"/>
    <lineage>
        <taxon>Eukaryota</taxon>
        <taxon>Fungi</taxon>
        <taxon>Dikarya</taxon>
        <taxon>Ascomycota</taxon>
        <taxon>Pezizomycotina</taxon>
        <taxon>Dothideomycetes</taxon>
        <taxon>Dothideomycetidae</taxon>
        <taxon>Mycosphaerellales</taxon>
        <taxon>Mycosphaerellaceae</taxon>
        <taxon>Lecanosticta</taxon>
    </lineage>
</organism>
<keyword evidence="1" id="KW-0732">Signal</keyword>
<feature type="signal peptide" evidence="1">
    <location>
        <begin position="1"/>
        <end position="20"/>
    </location>
</feature>
<dbReference type="InterPro" id="IPR020915">
    <property type="entry name" value="UPF0311"/>
</dbReference>
<feature type="chain" id="PRO_5042549960" evidence="1">
    <location>
        <begin position="21"/>
        <end position="188"/>
    </location>
</feature>
<evidence type="ECO:0000313" key="3">
    <source>
        <dbReference type="Proteomes" id="UP001296104"/>
    </source>
</evidence>
<comment type="caution">
    <text evidence="2">The sequence shown here is derived from an EMBL/GenBank/DDBJ whole genome shotgun (WGS) entry which is preliminary data.</text>
</comment>
<proteinExistence type="predicted"/>
<dbReference type="AlphaFoldDB" id="A0AAI8Z7S4"/>
<dbReference type="EMBL" id="CAVMBE010000100">
    <property type="protein sequence ID" value="CAK4034010.1"/>
    <property type="molecule type" value="Genomic_DNA"/>
</dbReference>
<accession>A0AAI8Z7S4</accession>
<keyword evidence="3" id="KW-1185">Reference proteome</keyword>
<protein>
    <submittedName>
        <fullName evidence="2">Scytalone dehydratase</fullName>
    </submittedName>
</protein>
<evidence type="ECO:0000313" key="2">
    <source>
        <dbReference type="EMBL" id="CAK4034010.1"/>
    </source>
</evidence>
<sequence>MHLSILTAAAFLALSPPLRASTTTQKKALPPTPPTPPALVYLYTAHVTCRKTLYESPGPRGIRTVIPITGGNFTGPRLAGAILDLGADWGLRDPRTGLLTADTRYNLQTHDGAQLFVQTSGPSIPAGGLHLRVLIETGDARYYWLNNLVMVGVLSRVAEDAEGVVLRIDVWHLAGEYLHTTFVNGTTY</sequence>
<dbReference type="Proteomes" id="UP001296104">
    <property type="component" value="Unassembled WGS sequence"/>
</dbReference>
<gene>
    <name evidence="2" type="ORF">LECACI_7A009168</name>
</gene>
<reference evidence="2" key="1">
    <citation type="submission" date="2023-11" db="EMBL/GenBank/DDBJ databases">
        <authorList>
            <person name="Alioto T."/>
            <person name="Alioto T."/>
            <person name="Gomez Garrido J."/>
        </authorList>
    </citation>
    <scope>NUCLEOTIDE SEQUENCE</scope>
</reference>
<dbReference type="Gene3D" id="2.40.160.20">
    <property type="match status" value="1"/>
</dbReference>
<dbReference type="PANTHER" id="PTHR37315:SF1">
    <property type="entry name" value="UPF0311 PROTEIN BLR7842"/>
    <property type="match status" value="1"/>
</dbReference>
<dbReference type="PANTHER" id="PTHR37315">
    <property type="entry name" value="UPF0311 PROTEIN BLR7842"/>
    <property type="match status" value="1"/>
</dbReference>
<evidence type="ECO:0000256" key="1">
    <source>
        <dbReference type="SAM" id="SignalP"/>
    </source>
</evidence>
<dbReference type="Pfam" id="PF11578">
    <property type="entry name" value="DUF3237"/>
    <property type="match status" value="1"/>
</dbReference>
<name>A0AAI8Z7S4_9PEZI</name>